<dbReference type="EMBL" id="CP039349">
    <property type="protein sequence ID" value="QCD92074.1"/>
    <property type="molecule type" value="Genomic_DNA"/>
</dbReference>
<reference evidence="1 2" key="1">
    <citation type="submission" date="2019-04" db="EMBL/GenBank/DDBJ databases">
        <title>An improved genome assembly and genetic linkage map for asparagus bean, Vigna unguiculata ssp. sesquipedialis.</title>
        <authorList>
            <person name="Xia Q."/>
            <person name="Zhang R."/>
            <person name="Dong Y."/>
        </authorList>
    </citation>
    <scope>NUCLEOTIDE SEQUENCE [LARGE SCALE GENOMIC DNA]</scope>
    <source>
        <tissue evidence="1">Leaf</tissue>
    </source>
</reference>
<accession>A0A4D6LW04</accession>
<dbReference type="AlphaFoldDB" id="A0A4D6LW04"/>
<evidence type="ECO:0000313" key="2">
    <source>
        <dbReference type="Proteomes" id="UP000501690"/>
    </source>
</evidence>
<dbReference type="Proteomes" id="UP000501690">
    <property type="component" value="Linkage Group LG5"/>
</dbReference>
<sequence length="158" mass="17203">MKKWVVDAGNTQVAEPSLTTGEFESNIEKMMEREREREGNLKNLQVKFGRDFADAGSGEGGKVSLSDKNGSEDVFGVHAVSVSLHGFDADLGLLREEDVDLVAGVVLLGLVDDEVFTLHVLAVLGFELVLGHVDLEVSHKIPSVPQHLHHRLPDSVQP</sequence>
<organism evidence="1 2">
    <name type="scientific">Vigna unguiculata</name>
    <name type="common">Cowpea</name>
    <dbReference type="NCBI Taxonomy" id="3917"/>
    <lineage>
        <taxon>Eukaryota</taxon>
        <taxon>Viridiplantae</taxon>
        <taxon>Streptophyta</taxon>
        <taxon>Embryophyta</taxon>
        <taxon>Tracheophyta</taxon>
        <taxon>Spermatophyta</taxon>
        <taxon>Magnoliopsida</taxon>
        <taxon>eudicotyledons</taxon>
        <taxon>Gunneridae</taxon>
        <taxon>Pentapetalae</taxon>
        <taxon>rosids</taxon>
        <taxon>fabids</taxon>
        <taxon>Fabales</taxon>
        <taxon>Fabaceae</taxon>
        <taxon>Papilionoideae</taxon>
        <taxon>50 kb inversion clade</taxon>
        <taxon>NPAAA clade</taxon>
        <taxon>indigoferoid/millettioid clade</taxon>
        <taxon>Phaseoleae</taxon>
        <taxon>Vigna</taxon>
    </lineage>
</organism>
<protein>
    <submittedName>
        <fullName evidence="1">Uncharacterized protein</fullName>
    </submittedName>
</protein>
<proteinExistence type="predicted"/>
<keyword evidence="2" id="KW-1185">Reference proteome</keyword>
<name>A0A4D6LW04_VIGUN</name>
<gene>
    <name evidence="1" type="ORF">DEO72_LG5g132</name>
</gene>
<evidence type="ECO:0000313" key="1">
    <source>
        <dbReference type="EMBL" id="QCD92074.1"/>
    </source>
</evidence>